<feature type="transmembrane region" description="Helical" evidence="1">
    <location>
        <begin position="142"/>
        <end position="160"/>
    </location>
</feature>
<proteinExistence type="predicted"/>
<dbReference type="PANTHER" id="PTHR33133:SF7">
    <property type="entry name" value="F26K24.10 PROTEIN-RELATED"/>
    <property type="match status" value="1"/>
</dbReference>
<keyword evidence="1" id="KW-0812">Transmembrane</keyword>
<feature type="transmembrane region" description="Helical" evidence="1">
    <location>
        <begin position="172"/>
        <end position="191"/>
    </location>
</feature>
<keyword evidence="3" id="KW-1185">Reference proteome</keyword>
<feature type="transmembrane region" description="Helical" evidence="1">
    <location>
        <begin position="78"/>
        <end position="106"/>
    </location>
</feature>
<keyword evidence="1" id="KW-0472">Membrane</keyword>
<comment type="caution">
    <text evidence="2">The sequence shown here is derived from an EMBL/GenBank/DDBJ whole genome shotgun (WGS) entry which is preliminary data.</text>
</comment>
<dbReference type="AlphaFoldDB" id="A0A565BRG5"/>
<accession>A0A565BRG5</accession>
<dbReference type="EMBL" id="CABITT030000005">
    <property type="protein sequence ID" value="VVB03964.1"/>
    <property type="molecule type" value="Genomic_DNA"/>
</dbReference>
<dbReference type="PANTHER" id="PTHR33133">
    <property type="entry name" value="OS08G0107100 PROTEIN-RELATED"/>
    <property type="match status" value="1"/>
</dbReference>
<evidence type="ECO:0000313" key="3">
    <source>
        <dbReference type="Proteomes" id="UP000489600"/>
    </source>
</evidence>
<dbReference type="OrthoDB" id="1934322at2759"/>
<name>A0A565BRG5_9BRAS</name>
<feature type="transmembrane region" description="Helical" evidence="1">
    <location>
        <begin position="118"/>
        <end position="136"/>
    </location>
</feature>
<sequence length="258" mass="28356">MATPSSPVNLWVVLSESKRIINAHARHFLALSVLFLLPISFSVTVYPSVIRFITDQSTVSFLRSGDDDQQPPVPDFKMVALLLIAYVIIVTVLNLLAIGSIAYSVFQGLCGRPVKLISAVKSSLSSFFSLLATLITTFQVNWILSWVVVVVESVWGLTPLKRSKSLTKGMRSVSLSIIFFFRVTQSVIGWISKAAASAPIENGEIGWTNAFFVLQILVMSALLTLSTLYNLASITVMYMHCKAIQGELALEIAEEFAF</sequence>
<evidence type="ECO:0008006" key="4">
    <source>
        <dbReference type="Google" id="ProtNLM"/>
    </source>
</evidence>
<protein>
    <recommendedName>
        <fullName evidence="4">Transmembrane protein</fullName>
    </recommendedName>
</protein>
<keyword evidence="1" id="KW-1133">Transmembrane helix</keyword>
<dbReference type="Proteomes" id="UP000489600">
    <property type="component" value="Unassembled WGS sequence"/>
</dbReference>
<evidence type="ECO:0000313" key="2">
    <source>
        <dbReference type="EMBL" id="VVB03964.1"/>
    </source>
</evidence>
<reference evidence="2" key="1">
    <citation type="submission" date="2019-07" db="EMBL/GenBank/DDBJ databases">
        <authorList>
            <person name="Dittberner H."/>
        </authorList>
    </citation>
    <scope>NUCLEOTIDE SEQUENCE [LARGE SCALE GENOMIC DNA]</scope>
</reference>
<gene>
    <name evidence="2" type="ORF">ANE_LOCUS14408</name>
</gene>
<organism evidence="2 3">
    <name type="scientific">Arabis nemorensis</name>
    <dbReference type="NCBI Taxonomy" id="586526"/>
    <lineage>
        <taxon>Eukaryota</taxon>
        <taxon>Viridiplantae</taxon>
        <taxon>Streptophyta</taxon>
        <taxon>Embryophyta</taxon>
        <taxon>Tracheophyta</taxon>
        <taxon>Spermatophyta</taxon>
        <taxon>Magnoliopsida</taxon>
        <taxon>eudicotyledons</taxon>
        <taxon>Gunneridae</taxon>
        <taxon>Pentapetalae</taxon>
        <taxon>rosids</taxon>
        <taxon>malvids</taxon>
        <taxon>Brassicales</taxon>
        <taxon>Brassicaceae</taxon>
        <taxon>Arabideae</taxon>
        <taxon>Arabis</taxon>
    </lineage>
</organism>
<feature type="transmembrane region" description="Helical" evidence="1">
    <location>
        <begin position="28"/>
        <end position="53"/>
    </location>
</feature>
<evidence type="ECO:0000256" key="1">
    <source>
        <dbReference type="SAM" id="Phobius"/>
    </source>
</evidence>
<feature type="transmembrane region" description="Helical" evidence="1">
    <location>
        <begin position="211"/>
        <end position="232"/>
    </location>
</feature>